<dbReference type="NCBIfam" id="TIGR00364">
    <property type="entry name" value="7-cyano-7-deazaguanine synthase QueC"/>
    <property type="match status" value="1"/>
</dbReference>
<dbReference type="HAMAP" id="MF_01633">
    <property type="entry name" value="QueC"/>
    <property type="match status" value="1"/>
</dbReference>
<dbReference type="GO" id="GO:0005524">
    <property type="term" value="F:ATP binding"/>
    <property type="evidence" value="ECO:0007669"/>
    <property type="project" value="UniProtKB-KW"/>
</dbReference>
<keyword evidence="6" id="KW-0067">ATP-binding</keyword>
<sequence length="203" mass="22389">YELQALSFKYGLRHEFEINAAKKIAKSMGVANHVVMDINLRAFGGSALTDNIDVPKNRNVTEISSEIPVTYVPARNTIFLSFALAFAETTESNDIFIGVNALDYSGYPDCRPEYIEAFENMAKLATKSSIESGSSINIHTPLINLTKAQIIKKGMELGVDYIKTHSCYDPFETGDPCGKCDACNLRQKGFNEIGLNDPLSYIS</sequence>
<comment type="pathway">
    <text evidence="1">Purine metabolism; 7-cyano-7-deazaguanine biosynthesis.</text>
</comment>
<evidence type="ECO:0000256" key="7">
    <source>
        <dbReference type="ARBA" id="ARBA00037993"/>
    </source>
</evidence>
<evidence type="ECO:0000256" key="4">
    <source>
        <dbReference type="ARBA" id="ARBA00022741"/>
    </source>
</evidence>
<reference evidence="10" key="1">
    <citation type="submission" date="2018-05" db="EMBL/GenBank/DDBJ databases">
        <authorList>
            <person name="Lanie J.A."/>
            <person name="Ng W.-L."/>
            <person name="Kazmierczak K.M."/>
            <person name="Andrzejewski T.M."/>
            <person name="Davidsen T.M."/>
            <person name="Wayne K.J."/>
            <person name="Tettelin H."/>
            <person name="Glass J.I."/>
            <person name="Rusch D."/>
            <person name="Podicherti R."/>
            <person name="Tsui H.-C.T."/>
            <person name="Winkler M.E."/>
        </authorList>
    </citation>
    <scope>NUCLEOTIDE SEQUENCE</scope>
</reference>
<dbReference type="PIRSF" id="PIRSF006293">
    <property type="entry name" value="ExsB"/>
    <property type="match status" value="1"/>
</dbReference>
<evidence type="ECO:0000256" key="5">
    <source>
        <dbReference type="ARBA" id="ARBA00022833"/>
    </source>
</evidence>
<dbReference type="GO" id="GO:0046872">
    <property type="term" value="F:metal ion binding"/>
    <property type="evidence" value="ECO:0007669"/>
    <property type="project" value="UniProtKB-KW"/>
</dbReference>
<dbReference type="AlphaFoldDB" id="A0A382W212"/>
<evidence type="ECO:0000256" key="1">
    <source>
        <dbReference type="ARBA" id="ARBA00005061"/>
    </source>
</evidence>
<evidence type="ECO:0000256" key="9">
    <source>
        <dbReference type="ARBA" id="ARBA00047890"/>
    </source>
</evidence>
<dbReference type="SUPFAM" id="SSF52402">
    <property type="entry name" value="Adenine nucleotide alpha hydrolases-like"/>
    <property type="match status" value="1"/>
</dbReference>
<dbReference type="EC" id="6.3.4.20" evidence="8"/>
<keyword evidence="2" id="KW-0436">Ligase</keyword>
<dbReference type="Gene3D" id="3.40.50.620">
    <property type="entry name" value="HUPs"/>
    <property type="match status" value="1"/>
</dbReference>
<keyword evidence="3" id="KW-0479">Metal-binding</keyword>
<dbReference type="GO" id="GO:0016874">
    <property type="term" value="F:ligase activity"/>
    <property type="evidence" value="ECO:0007669"/>
    <property type="project" value="UniProtKB-KW"/>
</dbReference>
<dbReference type="CDD" id="cd01995">
    <property type="entry name" value="QueC-like"/>
    <property type="match status" value="1"/>
</dbReference>
<dbReference type="InterPro" id="IPR014729">
    <property type="entry name" value="Rossmann-like_a/b/a_fold"/>
</dbReference>
<protein>
    <recommendedName>
        <fullName evidence="8">7-cyano-7-deazaguanine synthase</fullName>
        <ecNumber evidence="8">6.3.4.20</ecNumber>
    </recommendedName>
</protein>
<evidence type="ECO:0000313" key="10">
    <source>
        <dbReference type="EMBL" id="SVD52769.1"/>
    </source>
</evidence>
<keyword evidence="4" id="KW-0547">Nucleotide-binding</keyword>
<evidence type="ECO:0000256" key="8">
    <source>
        <dbReference type="ARBA" id="ARBA00039149"/>
    </source>
</evidence>
<gene>
    <name evidence="10" type="ORF">METZ01_LOCUS405623</name>
</gene>
<dbReference type="Pfam" id="PF06508">
    <property type="entry name" value="QueC"/>
    <property type="match status" value="1"/>
</dbReference>
<evidence type="ECO:0000256" key="2">
    <source>
        <dbReference type="ARBA" id="ARBA00022598"/>
    </source>
</evidence>
<comment type="similarity">
    <text evidence="7">Belongs to the QueC family.</text>
</comment>
<evidence type="ECO:0000256" key="3">
    <source>
        <dbReference type="ARBA" id="ARBA00022723"/>
    </source>
</evidence>
<dbReference type="PANTHER" id="PTHR42914:SF1">
    <property type="entry name" value="7-CYANO-7-DEAZAGUANINE SYNTHASE"/>
    <property type="match status" value="1"/>
</dbReference>
<organism evidence="10">
    <name type="scientific">marine metagenome</name>
    <dbReference type="NCBI Taxonomy" id="408172"/>
    <lineage>
        <taxon>unclassified sequences</taxon>
        <taxon>metagenomes</taxon>
        <taxon>ecological metagenomes</taxon>
    </lineage>
</organism>
<name>A0A382W212_9ZZZZ</name>
<proteinExistence type="inferred from homology"/>
<dbReference type="PANTHER" id="PTHR42914">
    <property type="entry name" value="7-CYANO-7-DEAZAGUANINE SYNTHASE"/>
    <property type="match status" value="1"/>
</dbReference>
<keyword evidence="5" id="KW-0862">Zinc</keyword>
<dbReference type="EMBL" id="UINC01156385">
    <property type="protein sequence ID" value="SVD52769.1"/>
    <property type="molecule type" value="Genomic_DNA"/>
</dbReference>
<accession>A0A382W212</accession>
<dbReference type="InterPro" id="IPR018317">
    <property type="entry name" value="QueC"/>
</dbReference>
<evidence type="ECO:0000256" key="6">
    <source>
        <dbReference type="ARBA" id="ARBA00022840"/>
    </source>
</evidence>
<comment type="catalytic activity">
    <reaction evidence="9">
        <text>7-carboxy-7-carbaguanine + NH4(+) + 2 ATP = 7-cyano-7-carbaguanine + 2 AMP + 2 diphosphate + 2 H(+)</text>
        <dbReference type="Rhea" id="RHEA:27982"/>
        <dbReference type="ChEBI" id="CHEBI:15378"/>
        <dbReference type="ChEBI" id="CHEBI:28938"/>
        <dbReference type="ChEBI" id="CHEBI:30616"/>
        <dbReference type="ChEBI" id="CHEBI:33019"/>
        <dbReference type="ChEBI" id="CHEBI:45075"/>
        <dbReference type="ChEBI" id="CHEBI:61036"/>
        <dbReference type="ChEBI" id="CHEBI:456215"/>
        <dbReference type="EC" id="6.3.4.20"/>
    </reaction>
</comment>
<feature type="non-terminal residue" evidence="10">
    <location>
        <position position="1"/>
    </location>
</feature>